<dbReference type="GeneID" id="115474822"/>
<dbReference type="InterPro" id="IPR001875">
    <property type="entry name" value="DED_dom"/>
</dbReference>
<dbReference type="InterPro" id="IPR029030">
    <property type="entry name" value="Caspase-like_dom_sf"/>
</dbReference>
<dbReference type="InterPro" id="IPR001309">
    <property type="entry name" value="Pept_C14_p20"/>
</dbReference>
<evidence type="ECO:0000256" key="12">
    <source>
        <dbReference type="ARBA" id="ARBA00023242"/>
    </source>
</evidence>
<dbReference type="GO" id="GO:0006915">
    <property type="term" value="P:apoptotic process"/>
    <property type="evidence" value="ECO:0007669"/>
    <property type="project" value="UniProtKB-KW"/>
</dbReference>
<dbReference type="Pfam" id="PF01335">
    <property type="entry name" value="DED"/>
    <property type="match status" value="2"/>
</dbReference>
<dbReference type="Proteomes" id="UP000515156">
    <property type="component" value="Chromosome 7"/>
</dbReference>
<dbReference type="GO" id="GO:0006508">
    <property type="term" value="P:proteolysis"/>
    <property type="evidence" value="ECO:0007669"/>
    <property type="project" value="UniProtKB-KW"/>
</dbReference>
<dbReference type="InterPro" id="IPR016129">
    <property type="entry name" value="Caspase_his_AS"/>
</dbReference>
<evidence type="ECO:0000259" key="17">
    <source>
        <dbReference type="PROSITE" id="PS50168"/>
    </source>
</evidence>
<dbReference type="GO" id="GO:0004197">
    <property type="term" value="F:cysteine-type endopeptidase activity"/>
    <property type="evidence" value="ECO:0007669"/>
    <property type="project" value="InterPro"/>
</dbReference>
<dbReference type="AlphaFoldDB" id="A0A6P7YSW9"/>
<evidence type="ECO:0000256" key="2">
    <source>
        <dbReference type="ARBA" id="ARBA00004496"/>
    </source>
</evidence>
<feature type="domain" description="Caspase family p20" evidence="19">
    <location>
        <begin position="243"/>
        <end position="373"/>
    </location>
</feature>
<dbReference type="PROSITE" id="PS50208">
    <property type="entry name" value="CASPASE_P20"/>
    <property type="match status" value="1"/>
</dbReference>
<proteinExistence type="inferred from homology"/>
<dbReference type="SMART" id="SM00031">
    <property type="entry name" value="DED"/>
    <property type="match status" value="2"/>
</dbReference>
<evidence type="ECO:0000256" key="15">
    <source>
        <dbReference type="ARBA" id="ARBA00068172"/>
    </source>
</evidence>
<reference evidence="21 22" key="1">
    <citation type="submission" date="2025-04" db="UniProtKB">
        <authorList>
            <consortium name="RefSeq"/>
        </authorList>
    </citation>
    <scope>IDENTIFICATION</scope>
</reference>
<keyword evidence="8" id="KW-0677">Repeat</keyword>
<keyword evidence="12" id="KW-0539">Nucleus</keyword>
<evidence type="ECO:0000256" key="13">
    <source>
        <dbReference type="ARBA" id="ARBA00051626"/>
    </source>
</evidence>
<dbReference type="EC" id="3.4.22.61" evidence="14"/>
<feature type="domain" description="Caspase family p10" evidence="18">
    <location>
        <begin position="402"/>
        <end position="485"/>
    </location>
</feature>
<dbReference type="InterPro" id="IPR033170">
    <property type="entry name" value="Caspase-8_DED1"/>
</dbReference>
<feature type="domain" description="DED" evidence="17">
    <location>
        <begin position="2"/>
        <end position="80"/>
    </location>
</feature>
<evidence type="ECO:0000313" key="20">
    <source>
        <dbReference type="Proteomes" id="UP000515156"/>
    </source>
</evidence>
<dbReference type="GO" id="GO:0005634">
    <property type="term" value="C:nucleus"/>
    <property type="evidence" value="ECO:0007669"/>
    <property type="project" value="UniProtKB-SubCell"/>
</dbReference>
<keyword evidence="6" id="KW-0645">Protease</keyword>
<dbReference type="Pfam" id="PF00656">
    <property type="entry name" value="Peptidase_C14"/>
    <property type="match status" value="1"/>
</dbReference>
<dbReference type="PANTHER" id="PTHR48169">
    <property type="entry name" value="DED DOMAIN-CONTAINING PROTEIN"/>
    <property type="match status" value="1"/>
</dbReference>
<evidence type="ECO:0000256" key="4">
    <source>
        <dbReference type="ARBA" id="ARBA00022490"/>
    </source>
</evidence>
<dbReference type="OrthoDB" id="6114029at2759"/>
<evidence type="ECO:0000256" key="6">
    <source>
        <dbReference type="ARBA" id="ARBA00022670"/>
    </source>
</evidence>
<keyword evidence="9" id="KW-0378">Hydrolase</keyword>
<gene>
    <name evidence="21 22" type="primary">LOC115474822</name>
</gene>
<dbReference type="InterPro" id="IPR015917">
    <property type="entry name" value="Pept_C14A"/>
</dbReference>
<organism evidence="20 22">
    <name type="scientific">Microcaecilia unicolor</name>
    <dbReference type="NCBI Taxonomy" id="1415580"/>
    <lineage>
        <taxon>Eukaryota</taxon>
        <taxon>Metazoa</taxon>
        <taxon>Chordata</taxon>
        <taxon>Craniata</taxon>
        <taxon>Vertebrata</taxon>
        <taxon>Euteleostomi</taxon>
        <taxon>Amphibia</taxon>
        <taxon>Gymnophiona</taxon>
        <taxon>Siphonopidae</taxon>
        <taxon>Microcaecilia</taxon>
    </lineage>
</organism>
<evidence type="ECO:0000256" key="10">
    <source>
        <dbReference type="ARBA" id="ARBA00022807"/>
    </source>
</evidence>
<protein>
    <recommendedName>
        <fullName evidence="15">Caspase-8</fullName>
        <ecNumber evidence="14">3.4.22.61</ecNumber>
    </recommendedName>
</protein>
<keyword evidence="10" id="KW-0788">Thiol protease</keyword>
<evidence type="ECO:0000313" key="21">
    <source>
        <dbReference type="RefSeq" id="XP_030066354.1"/>
    </source>
</evidence>
<dbReference type="CDD" id="cd00032">
    <property type="entry name" value="CASc"/>
    <property type="match status" value="1"/>
</dbReference>
<comment type="subcellular location">
    <subcellularLocation>
        <location evidence="2">Cytoplasm</location>
    </subcellularLocation>
    <subcellularLocation>
        <location evidence="1">Nucleus</location>
    </subcellularLocation>
</comment>
<dbReference type="Gene3D" id="3.40.50.1460">
    <property type="match status" value="1"/>
</dbReference>
<dbReference type="RefSeq" id="XP_030066355.1">
    <property type="nucleotide sequence ID" value="XM_030210495.1"/>
</dbReference>
<evidence type="ECO:0000256" key="11">
    <source>
        <dbReference type="ARBA" id="ARBA00023145"/>
    </source>
</evidence>
<dbReference type="GO" id="GO:0051604">
    <property type="term" value="P:protein maturation"/>
    <property type="evidence" value="ECO:0007669"/>
    <property type="project" value="UniProtKB-ARBA"/>
</dbReference>
<dbReference type="PROSITE" id="PS01121">
    <property type="entry name" value="CASPASE_HIS"/>
    <property type="match status" value="1"/>
</dbReference>
<dbReference type="PROSITE" id="PS50168">
    <property type="entry name" value="DED"/>
    <property type="match status" value="2"/>
</dbReference>
<dbReference type="PRINTS" id="PR00376">
    <property type="entry name" value="IL1BCENZYME"/>
</dbReference>
<dbReference type="GO" id="GO:0043065">
    <property type="term" value="P:positive regulation of apoptotic process"/>
    <property type="evidence" value="ECO:0007669"/>
    <property type="project" value="UniProtKB-ARBA"/>
</dbReference>
<name>A0A6P7YSW9_9AMPH</name>
<dbReference type="GO" id="GO:0032991">
    <property type="term" value="C:protein-containing complex"/>
    <property type="evidence" value="ECO:0007669"/>
    <property type="project" value="UniProtKB-ARBA"/>
</dbReference>
<evidence type="ECO:0000256" key="5">
    <source>
        <dbReference type="ARBA" id="ARBA00022553"/>
    </source>
</evidence>
<evidence type="ECO:0000259" key="18">
    <source>
        <dbReference type="PROSITE" id="PS50207"/>
    </source>
</evidence>
<keyword evidence="7" id="KW-0053">Apoptosis</keyword>
<evidence type="ECO:0000256" key="1">
    <source>
        <dbReference type="ARBA" id="ARBA00004123"/>
    </source>
</evidence>
<dbReference type="SMART" id="SM00115">
    <property type="entry name" value="CASc"/>
    <property type="match status" value="1"/>
</dbReference>
<dbReference type="SUPFAM" id="SSF52129">
    <property type="entry name" value="Caspase-like"/>
    <property type="match status" value="1"/>
</dbReference>
<dbReference type="FunFam" id="1.10.533.10:FF:000016">
    <property type="entry name" value="CASP8 and FADD-like apoptosis regulator"/>
    <property type="match status" value="1"/>
</dbReference>
<evidence type="ECO:0000313" key="22">
    <source>
        <dbReference type="RefSeq" id="XP_030066355.1"/>
    </source>
</evidence>
<evidence type="ECO:0000259" key="19">
    <source>
        <dbReference type="PROSITE" id="PS50208"/>
    </source>
</evidence>
<dbReference type="InterPro" id="IPR033139">
    <property type="entry name" value="Caspase_cys_AS"/>
</dbReference>
<dbReference type="InterPro" id="IPR011029">
    <property type="entry name" value="DEATH-like_dom_sf"/>
</dbReference>
<keyword evidence="20" id="KW-1185">Reference proteome</keyword>
<comment type="catalytic activity">
    <reaction evidence="13">
        <text>Strict requirement for Asp at position P1 and has a preferred cleavage sequence of (Leu/Asp/Val)-Glu-Thr-Asp-|-(Gly/Ser/Ala).</text>
        <dbReference type="EC" id="3.4.22.61"/>
    </reaction>
</comment>
<dbReference type="PROSITE" id="PS01122">
    <property type="entry name" value="CASPASE_CYS"/>
    <property type="match status" value="1"/>
</dbReference>
<evidence type="ECO:0000256" key="16">
    <source>
        <dbReference type="RuleBase" id="RU003971"/>
    </source>
</evidence>
<dbReference type="PROSITE" id="PS50207">
    <property type="entry name" value="CASPASE_P10"/>
    <property type="match status" value="1"/>
</dbReference>
<evidence type="ECO:0000256" key="3">
    <source>
        <dbReference type="ARBA" id="ARBA00010134"/>
    </source>
</evidence>
<keyword evidence="11" id="KW-0865">Zymogen</keyword>
<dbReference type="KEGG" id="muo:115474822"/>
<dbReference type="GO" id="GO:0005886">
    <property type="term" value="C:plasma membrane"/>
    <property type="evidence" value="ECO:0007669"/>
    <property type="project" value="UniProtKB-ARBA"/>
</dbReference>
<accession>A0A6P7YSW9</accession>
<keyword evidence="5" id="KW-0597">Phosphoprotein</keyword>
<dbReference type="PANTHER" id="PTHR48169:SF7">
    <property type="entry name" value="CASPASE 10"/>
    <property type="match status" value="1"/>
</dbReference>
<dbReference type="CDD" id="cd08333">
    <property type="entry name" value="DED_Caspase_8_r1"/>
    <property type="match status" value="1"/>
</dbReference>
<keyword evidence="4" id="KW-0963">Cytoplasm</keyword>
<comment type="similarity">
    <text evidence="3 16">Belongs to the peptidase C14A family.</text>
</comment>
<dbReference type="FunFam" id="3.40.50.1460:FF:000008">
    <property type="entry name" value="caspase-8 isoform X1"/>
    <property type="match status" value="1"/>
</dbReference>
<evidence type="ECO:0000256" key="7">
    <source>
        <dbReference type="ARBA" id="ARBA00022703"/>
    </source>
</evidence>
<evidence type="ECO:0000256" key="9">
    <source>
        <dbReference type="ARBA" id="ARBA00022801"/>
    </source>
</evidence>
<dbReference type="InterPro" id="IPR002138">
    <property type="entry name" value="Pept_C14_p10"/>
</dbReference>
<dbReference type="Gene3D" id="1.10.533.10">
    <property type="entry name" value="Death Domain, Fas"/>
    <property type="match status" value="2"/>
</dbReference>
<evidence type="ECO:0000256" key="14">
    <source>
        <dbReference type="ARBA" id="ARBA00066479"/>
    </source>
</evidence>
<evidence type="ECO:0000256" key="8">
    <source>
        <dbReference type="ARBA" id="ARBA00022737"/>
    </source>
</evidence>
<sequence length="488" mass="56150">MAFHDLLYNISEELDSNEIHALKFLCLDIISSKKQEGIRDAKDLFLKLQEKGLLEDGDRSFIKELLFRINRNDLLIRKLNTSKEEMNRELQVPGKAKITSYRHLLFQLSENISEEEMRSFMFFLDKKLPRSKLQNEDTTMLEIFIEMEKRAILGEHNFDTLKDLCGKINKELLRTIEDYQLNRSGSYPVSLESSTQFSIPDAYSRCEEGSLLSETVSPVLCDFPTNQEEYFQTDSVYKMDSRPRGKCLIINNYNFEKTTIPRQSHLKNRNGTDKDAEALCRVFTMLHFKTEVHKDLTGEEILKTIHKYSTENHQASDCFVCCILTHGDKGIIFGTDGQEVPIQRLTTFFNGRNCPSLAGKPKVFIMQACQGMSFHKAVNVETDGQSSSSPCEVDSNICNECIPEEADFLLGMATMTDYVSYRSPDHGTWYIQSLCKHLKECCPRGHDLLTILTNVNHEVSKKFDRKNQGKQMPQPSFTLRKKLVFPVD</sequence>
<dbReference type="RefSeq" id="XP_030066354.1">
    <property type="nucleotide sequence ID" value="XM_030210494.1"/>
</dbReference>
<dbReference type="InterPro" id="IPR011600">
    <property type="entry name" value="Pept_C14_caspase"/>
</dbReference>
<feature type="domain" description="DED" evidence="17">
    <location>
        <begin position="100"/>
        <end position="178"/>
    </location>
</feature>
<dbReference type="SUPFAM" id="SSF47986">
    <property type="entry name" value="DEATH domain"/>
    <property type="match status" value="2"/>
</dbReference>
<dbReference type="GO" id="GO:0005737">
    <property type="term" value="C:cytoplasm"/>
    <property type="evidence" value="ECO:0007669"/>
    <property type="project" value="UniProtKB-SubCell"/>
</dbReference>